<evidence type="ECO:0000313" key="1">
    <source>
        <dbReference type="EMBL" id="ATX71581.1"/>
    </source>
</evidence>
<evidence type="ECO:0000313" key="2">
    <source>
        <dbReference type="Proteomes" id="UP000231179"/>
    </source>
</evidence>
<name>A0A1Y0L3H7_9MOLU</name>
<proteinExistence type="predicted"/>
<evidence type="ECO:0008006" key="3">
    <source>
        <dbReference type="Google" id="ProtNLM"/>
    </source>
</evidence>
<organism evidence="1 2">
    <name type="scientific">Spiroplasma clarkii</name>
    <dbReference type="NCBI Taxonomy" id="2139"/>
    <lineage>
        <taxon>Bacteria</taxon>
        <taxon>Bacillati</taxon>
        <taxon>Mycoplasmatota</taxon>
        <taxon>Mollicutes</taxon>
        <taxon>Entomoplasmatales</taxon>
        <taxon>Spiroplasmataceae</taxon>
        <taxon>Spiroplasma</taxon>
    </lineage>
</organism>
<dbReference type="PROSITE" id="PS51257">
    <property type="entry name" value="PROKAR_LIPOPROTEIN"/>
    <property type="match status" value="1"/>
</dbReference>
<dbReference type="AlphaFoldDB" id="A0A1Y0L3H7"/>
<dbReference type="KEGG" id="scla:SCLARK_001825"/>
<dbReference type="EMBL" id="CP024870">
    <property type="protein sequence ID" value="ATX71581.1"/>
    <property type="molecule type" value="Genomic_DNA"/>
</dbReference>
<reference evidence="1 2" key="1">
    <citation type="submission" date="2017-11" db="EMBL/GenBank/DDBJ databases">
        <title>Complete genome sequence of Spiroplasma clarkii CN-5 (DSM 19994).</title>
        <authorList>
            <person name="Tsai Y.-M."/>
            <person name="Chang A."/>
            <person name="Lo W.-S."/>
            <person name="Kuo C.-H."/>
        </authorList>
    </citation>
    <scope>NUCLEOTIDE SEQUENCE [LARGE SCALE GENOMIC DNA]</scope>
    <source>
        <strain evidence="1 2">CN-5</strain>
    </source>
</reference>
<accession>A0A1Y0L3H7</accession>
<dbReference type="Proteomes" id="UP000231179">
    <property type="component" value="Chromosome"/>
</dbReference>
<sequence>MNRFKKSSWLFLVIIIMCSLVIGCGPKRDTEASSPAERPLMELPDKIVEKIRDETKANISNSFYKLFGDDEKPQITYSATFKENFLPNIESIIHDSFLEARMSIFEENDIVHYKTVKVTMKQVDKKVINKCVTIYDQECSLLNTNLKNSQVVKIADYDMRSYVYEVSTEKSKVYKLTINLKIPILNFRSYYWLTLDDYIEDHNFWNETKIFGSQYELYSYQLGGYYEFLKTEIGLGELKNDYKIFTKIEDYIAKKIIKMRSESIGTAFNHLFMQFDSLLEDEYGRYDSKIFQDKEVENKEGFCKIINPEAKISENHFCGQIEHIKNKFFLDENVSKIVFTISSKIDEGWLHWPLKKDFELYFGSFYNHKDYLTIEYMSVEM</sequence>
<gene>
    <name evidence="1" type="ORF">SCLAR_v1c12830</name>
</gene>
<protein>
    <recommendedName>
        <fullName evidence="3">Lipoprotein</fullName>
    </recommendedName>
</protein>
<keyword evidence="2" id="KW-1185">Reference proteome</keyword>
<dbReference type="RefSeq" id="WP_100255112.1">
    <property type="nucleotide sequence ID" value="NZ_CP015819.1"/>
</dbReference>